<reference evidence="6 7" key="1">
    <citation type="journal article" date="2009" name="J. Bacteriol.">
        <title>Complete genome sequence of Macrococcus caseolyticus strain JCSCS5402, reflecting the ancestral genome of the human-pathogenic staphylococci.</title>
        <authorList>
            <person name="Baba T."/>
            <person name="Kuwahara-Arai K."/>
            <person name="Uchiyama I."/>
            <person name="Takeuchi F."/>
            <person name="Ito T."/>
            <person name="Hiramatsu K."/>
        </authorList>
    </citation>
    <scope>NUCLEOTIDE SEQUENCE [LARGE SCALE GENOMIC DNA]</scope>
    <source>
        <strain evidence="6 7">JCSC5402</strain>
    </source>
</reference>
<evidence type="ECO:0000313" key="6">
    <source>
        <dbReference type="EMBL" id="BAH17046.1"/>
    </source>
</evidence>
<dbReference type="InterPro" id="IPR014036">
    <property type="entry name" value="DeoR-like_C"/>
</dbReference>
<evidence type="ECO:0000259" key="5">
    <source>
        <dbReference type="PROSITE" id="PS51000"/>
    </source>
</evidence>
<feature type="domain" description="HTH deoR-type" evidence="5">
    <location>
        <begin position="4"/>
        <end position="59"/>
    </location>
</feature>
<dbReference type="PROSITE" id="PS51000">
    <property type="entry name" value="HTH_DEOR_2"/>
    <property type="match status" value="1"/>
</dbReference>
<evidence type="ECO:0000256" key="1">
    <source>
        <dbReference type="ARBA" id="ARBA00022736"/>
    </source>
</evidence>
<dbReference type="EMBL" id="AP009484">
    <property type="protein sequence ID" value="BAH17046.1"/>
    <property type="molecule type" value="Genomic_DNA"/>
</dbReference>
<dbReference type="PANTHER" id="PTHR30363">
    <property type="entry name" value="HTH-TYPE TRANSCRIPTIONAL REGULATOR SRLR-RELATED"/>
    <property type="match status" value="1"/>
</dbReference>
<organism evidence="6 7">
    <name type="scientific">Macrococcus caseolyticus (strain JCSC5402)</name>
    <name type="common">Macrococcoides caseolyticum</name>
    <dbReference type="NCBI Taxonomy" id="458233"/>
    <lineage>
        <taxon>Bacteria</taxon>
        <taxon>Bacillati</taxon>
        <taxon>Bacillota</taxon>
        <taxon>Bacilli</taxon>
        <taxon>Bacillales</taxon>
        <taxon>Staphylococcaceae</taxon>
        <taxon>Macrococcoides</taxon>
    </lineage>
</organism>
<dbReference type="Pfam" id="PF08220">
    <property type="entry name" value="HTH_DeoR"/>
    <property type="match status" value="1"/>
</dbReference>
<dbReference type="GO" id="GO:0003677">
    <property type="term" value="F:DNA binding"/>
    <property type="evidence" value="ECO:0007669"/>
    <property type="project" value="UniProtKB-KW"/>
</dbReference>
<sequence length="238" mass="27044">MDLKDQRLNQIIELVESSGKMSVNDLSDMLNVTKETIRRDLSELEADKRISRVHGAAIPFHSDSKELFYHRKLSVNLDNKREIAKRAAALIESNDMIVVDGGTTTVHIPEFLNDIKGLKVVTNSLTFALKFNEALENGRVEGELIILPGMSYYHQNTVKGAVTLSYLQNCNFDKAFISCGGYTDEFVTEFDIDETEISKLMMKQSKRSYLLTDQSKYGKVRAFKIADIDEFDKVIMDR</sequence>
<dbReference type="InterPro" id="IPR037171">
    <property type="entry name" value="NagB/RpiA_transferase-like"/>
</dbReference>
<proteinExistence type="predicted"/>
<keyword evidence="4" id="KW-0804">Transcription</keyword>
<dbReference type="SMART" id="SM01134">
    <property type="entry name" value="DeoRC"/>
    <property type="match status" value="1"/>
</dbReference>
<dbReference type="AlphaFoldDB" id="B9E9Y5"/>
<dbReference type="HOGENOM" id="CLU_060699_0_1_9"/>
<dbReference type="InterPro" id="IPR036390">
    <property type="entry name" value="WH_DNA-bd_sf"/>
</dbReference>
<dbReference type="PANTHER" id="PTHR30363:SF44">
    <property type="entry name" value="AGA OPERON TRANSCRIPTIONAL REPRESSOR-RELATED"/>
    <property type="match status" value="1"/>
</dbReference>
<dbReference type="Proteomes" id="UP000001383">
    <property type="component" value="Chromosome"/>
</dbReference>
<dbReference type="InterPro" id="IPR018356">
    <property type="entry name" value="Tscrpt_reg_HTH_DeoR_CS"/>
</dbReference>
<dbReference type="PRINTS" id="PR00037">
    <property type="entry name" value="HTHLACR"/>
</dbReference>
<accession>B9E9Y5</accession>
<gene>
    <name evidence="6" type="ordered locus">MCCL_0339</name>
</gene>
<dbReference type="Pfam" id="PF00455">
    <property type="entry name" value="DeoRC"/>
    <property type="match status" value="1"/>
</dbReference>
<evidence type="ECO:0000256" key="3">
    <source>
        <dbReference type="ARBA" id="ARBA00023125"/>
    </source>
</evidence>
<dbReference type="InterPro" id="IPR050313">
    <property type="entry name" value="Carb_Metab_HTH_regulators"/>
</dbReference>
<evidence type="ECO:0000256" key="2">
    <source>
        <dbReference type="ARBA" id="ARBA00023015"/>
    </source>
</evidence>
<dbReference type="SUPFAM" id="SSF100950">
    <property type="entry name" value="NagB/RpiA/CoA transferase-like"/>
    <property type="match status" value="1"/>
</dbReference>
<keyword evidence="3" id="KW-0238">DNA-binding</keyword>
<dbReference type="eggNOG" id="COG1349">
    <property type="taxonomic scope" value="Bacteria"/>
</dbReference>
<dbReference type="PROSITE" id="PS00894">
    <property type="entry name" value="HTH_DEOR_1"/>
    <property type="match status" value="1"/>
</dbReference>
<dbReference type="STRING" id="458233.MCCL_0339"/>
<protein>
    <recommendedName>
        <fullName evidence="5">HTH deoR-type domain-containing protein</fullName>
    </recommendedName>
</protein>
<dbReference type="SUPFAM" id="SSF46785">
    <property type="entry name" value="Winged helix' DNA-binding domain"/>
    <property type="match status" value="1"/>
</dbReference>
<dbReference type="GO" id="GO:0005988">
    <property type="term" value="P:lactose metabolic process"/>
    <property type="evidence" value="ECO:0007669"/>
    <property type="project" value="UniProtKB-KW"/>
</dbReference>
<evidence type="ECO:0000313" key="7">
    <source>
        <dbReference type="Proteomes" id="UP000001383"/>
    </source>
</evidence>
<keyword evidence="2" id="KW-0805">Transcription regulation</keyword>
<dbReference type="InterPro" id="IPR001034">
    <property type="entry name" value="DeoR_HTH"/>
</dbReference>
<keyword evidence="1" id="KW-0423">Lactose metabolism</keyword>
<dbReference type="GO" id="GO:0003700">
    <property type="term" value="F:DNA-binding transcription factor activity"/>
    <property type="evidence" value="ECO:0007669"/>
    <property type="project" value="InterPro"/>
</dbReference>
<dbReference type="InterPro" id="IPR036388">
    <property type="entry name" value="WH-like_DNA-bd_sf"/>
</dbReference>
<dbReference type="SMART" id="SM00420">
    <property type="entry name" value="HTH_DEOR"/>
    <property type="match status" value="1"/>
</dbReference>
<name>B9E9Y5_MACCJ</name>
<dbReference type="Gene3D" id="1.10.10.10">
    <property type="entry name" value="Winged helix-like DNA-binding domain superfamily/Winged helix DNA-binding domain"/>
    <property type="match status" value="1"/>
</dbReference>
<dbReference type="KEGG" id="mcl:MCCL_0339"/>
<evidence type="ECO:0000256" key="4">
    <source>
        <dbReference type="ARBA" id="ARBA00023163"/>
    </source>
</evidence>
<dbReference type="Gene3D" id="3.40.50.1360">
    <property type="match status" value="1"/>
</dbReference>